<sequence length="144" mass="17013">MKELPQIQLIKSTIIYWTYDDFAQFGKSDRLIFDAFYSKRALSKAEIQEVEGLKTFFDMKRELISSKTYLREKKKEVIESYCNFYRIQAFSEAYDDLLPLFTKATVEIMKTMKETTAWYSSMLNDILTGDYLKTNRIKTAILNS</sequence>
<proteinExistence type="predicted"/>
<protein>
    <submittedName>
        <fullName evidence="1">Uncharacterized protein</fullName>
    </submittedName>
</protein>
<organism evidence="1">
    <name type="scientific">Ochrobactrum phage ORM_20</name>
    <dbReference type="NCBI Taxonomy" id="2985243"/>
    <lineage>
        <taxon>Viruses</taxon>
    </lineage>
</organism>
<reference evidence="1" key="1">
    <citation type="submission" date="2022-10" db="EMBL/GenBank/DDBJ databases">
        <authorList>
            <person name="Meaden S."/>
        </authorList>
    </citation>
    <scope>NUCLEOTIDE SEQUENCE</scope>
</reference>
<evidence type="ECO:0000313" key="1">
    <source>
        <dbReference type="EMBL" id="CAI3971181.1"/>
    </source>
</evidence>
<name>A0A9N6ZF17_9VIRU</name>
<dbReference type="EMBL" id="OX359470">
    <property type="protein sequence ID" value="CAI3971181.1"/>
    <property type="molecule type" value="Genomic_DNA"/>
</dbReference>
<accession>A0A9N6ZF17</accession>
<gene>
    <name evidence="1" type="ORF">ORM20_00132</name>
</gene>